<accession>A0ACB9YSS6</accession>
<dbReference type="EMBL" id="MU393530">
    <property type="protein sequence ID" value="KAI4862257.1"/>
    <property type="molecule type" value="Genomic_DNA"/>
</dbReference>
<gene>
    <name evidence="1" type="ORF">F4820DRAFT_451172</name>
</gene>
<organism evidence="1 2">
    <name type="scientific">Hypoxylon rubiginosum</name>
    <dbReference type="NCBI Taxonomy" id="110542"/>
    <lineage>
        <taxon>Eukaryota</taxon>
        <taxon>Fungi</taxon>
        <taxon>Dikarya</taxon>
        <taxon>Ascomycota</taxon>
        <taxon>Pezizomycotina</taxon>
        <taxon>Sordariomycetes</taxon>
        <taxon>Xylariomycetidae</taxon>
        <taxon>Xylariales</taxon>
        <taxon>Hypoxylaceae</taxon>
        <taxon>Hypoxylon</taxon>
    </lineage>
</organism>
<keyword evidence="2" id="KW-1185">Reference proteome</keyword>
<comment type="caution">
    <text evidence="1">The sequence shown here is derived from an EMBL/GenBank/DDBJ whole genome shotgun (WGS) entry which is preliminary data.</text>
</comment>
<dbReference type="Proteomes" id="UP001497700">
    <property type="component" value="Unassembled WGS sequence"/>
</dbReference>
<proteinExistence type="predicted"/>
<name>A0ACB9YSS6_9PEZI</name>
<evidence type="ECO:0000313" key="2">
    <source>
        <dbReference type="Proteomes" id="UP001497700"/>
    </source>
</evidence>
<evidence type="ECO:0000313" key="1">
    <source>
        <dbReference type="EMBL" id="KAI4862257.1"/>
    </source>
</evidence>
<protein>
    <submittedName>
        <fullName evidence="1">Cytochrome P450</fullName>
    </submittedName>
</protein>
<sequence>MSAMVSPTMLFTAVISVAWLLWNLYGKVSLAKSLPGIPLVEFEGDNSRERYPSDAGNLLSKGYETTAYAARGAGAEKRNDFIQWIMDSYRANGKSITPDESVQNIFIVMFASMHGTSFVALQSLFSLFGTPGALAEIREEVERVAKDKLRDSPETLWMKPFQEAQPRSNASPCPRIHSKDGLHVPAGTVVSFPNLRYNTDPTRPLTPEAGTFDGKRWLRRRAGFDDAFDWGTGPHACPGRLMAGITIKLILVCLVTKYDMKFPDGGPGRLAETRRFMDLSPDTSTPVMVKDVRG</sequence>
<reference evidence="1 2" key="1">
    <citation type="journal article" date="2022" name="New Phytol.">
        <title>Ecological generalism drives hyperdiversity of secondary metabolite gene clusters in xylarialean endophytes.</title>
        <authorList>
            <person name="Franco M.E.E."/>
            <person name="Wisecaver J.H."/>
            <person name="Arnold A.E."/>
            <person name="Ju Y.M."/>
            <person name="Slot J.C."/>
            <person name="Ahrendt S."/>
            <person name="Moore L.P."/>
            <person name="Eastman K.E."/>
            <person name="Scott K."/>
            <person name="Konkel Z."/>
            <person name="Mondo S.J."/>
            <person name="Kuo A."/>
            <person name="Hayes R.D."/>
            <person name="Haridas S."/>
            <person name="Andreopoulos B."/>
            <person name="Riley R."/>
            <person name="LaButti K."/>
            <person name="Pangilinan J."/>
            <person name="Lipzen A."/>
            <person name="Amirebrahimi M."/>
            <person name="Yan J."/>
            <person name="Adam C."/>
            <person name="Keymanesh K."/>
            <person name="Ng V."/>
            <person name="Louie K."/>
            <person name="Northen T."/>
            <person name="Drula E."/>
            <person name="Henrissat B."/>
            <person name="Hsieh H.M."/>
            <person name="Youens-Clark K."/>
            <person name="Lutzoni F."/>
            <person name="Miadlikowska J."/>
            <person name="Eastwood D.C."/>
            <person name="Hamelin R.C."/>
            <person name="Grigoriev I.V."/>
            <person name="U'Ren J.M."/>
        </authorList>
    </citation>
    <scope>NUCLEOTIDE SEQUENCE [LARGE SCALE GENOMIC DNA]</scope>
    <source>
        <strain evidence="1 2">CBS 119005</strain>
    </source>
</reference>